<dbReference type="GO" id="GO:0005634">
    <property type="term" value="C:nucleus"/>
    <property type="evidence" value="ECO:0007669"/>
    <property type="project" value="UniProtKB-SubCell"/>
</dbReference>
<comment type="caution">
    <text evidence="8">The sequence shown here is derived from an EMBL/GenBank/DDBJ whole genome shotgun (WGS) entry which is preliminary data.</text>
</comment>
<evidence type="ECO:0000313" key="8">
    <source>
        <dbReference type="EMBL" id="KAF7372508.1"/>
    </source>
</evidence>
<evidence type="ECO:0000256" key="3">
    <source>
        <dbReference type="ARBA" id="ARBA00022771"/>
    </source>
</evidence>
<dbReference type="Pfam" id="PF05699">
    <property type="entry name" value="Dimer_Tnp_hAT"/>
    <property type="match status" value="1"/>
</dbReference>
<dbReference type="EMBL" id="JACAZI010000001">
    <property type="protein sequence ID" value="KAF7372508.1"/>
    <property type="molecule type" value="Genomic_DNA"/>
</dbReference>
<accession>A0A8H7DHK7</accession>
<dbReference type="InterPro" id="IPR012337">
    <property type="entry name" value="RNaseH-like_sf"/>
</dbReference>
<evidence type="ECO:0000256" key="1">
    <source>
        <dbReference type="ARBA" id="ARBA00004123"/>
    </source>
</evidence>
<keyword evidence="9" id="KW-1185">Reference proteome</keyword>
<dbReference type="InterPro" id="IPR008906">
    <property type="entry name" value="HATC_C_dom"/>
</dbReference>
<keyword evidence="5" id="KW-0539">Nucleus</keyword>
<keyword evidence="2" id="KW-0479">Metal-binding</keyword>
<keyword evidence="3" id="KW-0863">Zinc-finger</keyword>
<name>A0A8H7DHK7_9AGAR</name>
<dbReference type="GO" id="GO:0046983">
    <property type="term" value="F:protein dimerization activity"/>
    <property type="evidence" value="ECO:0007669"/>
    <property type="project" value="InterPro"/>
</dbReference>
<dbReference type="InterPro" id="IPR052035">
    <property type="entry name" value="ZnF_BED_domain_contain"/>
</dbReference>
<dbReference type="GO" id="GO:0008270">
    <property type="term" value="F:zinc ion binding"/>
    <property type="evidence" value="ECO:0007669"/>
    <property type="project" value="UniProtKB-KW"/>
</dbReference>
<dbReference type="SUPFAM" id="SSF53098">
    <property type="entry name" value="Ribonuclease H-like"/>
    <property type="match status" value="1"/>
</dbReference>
<evidence type="ECO:0000256" key="4">
    <source>
        <dbReference type="ARBA" id="ARBA00022833"/>
    </source>
</evidence>
<dbReference type="Proteomes" id="UP000620124">
    <property type="component" value="Unassembled WGS sequence"/>
</dbReference>
<feature type="domain" description="HAT C-terminal dimerisation" evidence="7">
    <location>
        <begin position="358"/>
        <end position="405"/>
    </location>
</feature>
<keyword evidence="4" id="KW-0862">Zinc</keyword>
<dbReference type="SUPFAM" id="SSF140996">
    <property type="entry name" value="Hermes dimerisation domain"/>
    <property type="match status" value="1"/>
</dbReference>
<feature type="coiled-coil region" evidence="6">
    <location>
        <begin position="337"/>
        <end position="364"/>
    </location>
</feature>
<dbReference type="OrthoDB" id="1607513at2759"/>
<evidence type="ECO:0000256" key="5">
    <source>
        <dbReference type="ARBA" id="ARBA00023242"/>
    </source>
</evidence>
<evidence type="ECO:0000313" key="9">
    <source>
        <dbReference type="Proteomes" id="UP000620124"/>
    </source>
</evidence>
<reference evidence="8" key="1">
    <citation type="submission" date="2020-05" db="EMBL/GenBank/DDBJ databases">
        <title>Mycena genomes resolve the evolution of fungal bioluminescence.</title>
        <authorList>
            <person name="Tsai I.J."/>
        </authorList>
    </citation>
    <scope>NUCLEOTIDE SEQUENCE</scope>
    <source>
        <strain evidence="8">CCC161011</strain>
    </source>
</reference>
<dbReference type="AlphaFoldDB" id="A0A8H7DHK7"/>
<protein>
    <submittedName>
        <fullName evidence="8">Dimer-Tnp-hAT domain-containing protein</fullName>
    </submittedName>
</protein>
<dbReference type="PANTHER" id="PTHR46481:SF10">
    <property type="entry name" value="ZINC FINGER BED DOMAIN-CONTAINING PROTEIN 39"/>
    <property type="match status" value="1"/>
</dbReference>
<keyword evidence="6" id="KW-0175">Coiled coil</keyword>
<gene>
    <name evidence="8" type="ORF">MVEN_00112700</name>
</gene>
<sequence>MEYHRAPLGIIGNGSGGGMGPHHQSRSVPIGPHGRWHGNIYGSIVKKLGLKHCDDDANQTVAEKFTLEGWVDRLIRWIAVDDQSINVVDCEEFRDFVLFGRDETDKDLPHRTTLTDRIFKKYAERAEGRIHYTGDVWSKDDLSSHFAISGHFCMRDANGNLIIANRLVAFRVVDGKHDGENLAKIAIGILKEAGILHQSGMWTLDSASNNGTFMFHLGRLIAAEPRIVVEFDAEEKTPTLSMALPAFELLLKSWLQMQQTLPELAHYIGVGIAKIQEYVNKGRKSRIYALAMIINPTMKMHWIEENWPVSDALNAEEWMIEVFVQPSPPIPPILSPAEEAELERQALEDDRRAAIREFSAYKSEPLVSSNSSQPLNLVRYWDVNSEAKPLLFKVACDVLPVQASSRRNRLQATLFEALQLMKYSYKQDRLSFTDDVLAKEEDYTIEGTLTEAAIRELMQTGKTEELGDLLRNMTAPDEHAEVSTDTR</sequence>
<evidence type="ECO:0000256" key="6">
    <source>
        <dbReference type="SAM" id="Coils"/>
    </source>
</evidence>
<proteinExistence type="predicted"/>
<comment type="subcellular location">
    <subcellularLocation>
        <location evidence="1">Nucleus</location>
    </subcellularLocation>
</comment>
<organism evidence="8 9">
    <name type="scientific">Mycena venus</name>
    <dbReference type="NCBI Taxonomy" id="2733690"/>
    <lineage>
        <taxon>Eukaryota</taxon>
        <taxon>Fungi</taxon>
        <taxon>Dikarya</taxon>
        <taxon>Basidiomycota</taxon>
        <taxon>Agaricomycotina</taxon>
        <taxon>Agaricomycetes</taxon>
        <taxon>Agaricomycetidae</taxon>
        <taxon>Agaricales</taxon>
        <taxon>Marasmiineae</taxon>
        <taxon>Mycenaceae</taxon>
        <taxon>Mycena</taxon>
    </lineage>
</organism>
<dbReference type="PANTHER" id="PTHR46481">
    <property type="entry name" value="ZINC FINGER BED DOMAIN-CONTAINING PROTEIN 4"/>
    <property type="match status" value="1"/>
</dbReference>
<evidence type="ECO:0000259" key="7">
    <source>
        <dbReference type="Pfam" id="PF05699"/>
    </source>
</evidence>
<evidence type="ECO:0000256" key="2">
    <source>
        <dbReference type="ARBA" id="ARBA00022723"/>
    </source>
</evidence>